<comment type="caution">
    <text evidence="2">The sequence shown here is derived from an EMBL/GenBank/DDBJ whole genome shotgun (WGS) entry which is preliminary data.</text>
</comment>
<keyword evidence="3" id="KW-1185">Reference proteome</keyword>
<proteinExistence type="predicted"/>
<evidence type="ECO:0000313" key="2">
    <source>
        <dbReference type="EMBL" id="GAU88082.1"/>
    </source>
</evidence>
<name>A0A1D1UKB8_RAMVA</name>
<accession>A0A1D1UKB8</accession>
<dbReference type="Proteomes" id="UP000186922">
    <property type="component" value="Unassembled WGS sequence"/>
</dbReference>
<feature type="region of interest" description="Disordered" evidence="1">
    <location>
        <begin position="1"/>
        <end position="20"/>
    </location>
</feature>
<gene>
    <name evidence="2" type="primary">RvY_00843-1</name>
    <name evidence="2" type="synonym">RvY_00843.1</name>
    <name evidence="2" type="ORF">RvY_00843</name>
</gene>
<feature type="region of interest" description="Disordered" evidence="1">
    <location>
        <begin position="25"/>
        <end position="47"/>
    </location>
</feature>
<dbReference type="EMBL" id="BDGG01000001">
    <property type="protein sequence ID" value="GAU88082.1"/>
    <property type="molecule type" value="Genomic_DNA"/>
</dbReference>
<evidence type="ECO:0000313" key="3">
    <source>
        <dbReference type="Proteomes" id="UP000186922"/>
    </source>
</evidence>
<feature type="compositionally biased region" description="Basic and acidic residues" evidence="1">
    <location>
        <begin position="1"/>
        <end position="10"/>
    </location>
</feature>
<organism evidence="2 3">
    <name type="scientific">Ramazzottius varieornatus</name>
    <name type="common">Water bear</name>
    <name type="synonym">Tardigrade</name>
    <dbReference type="NCBI Taxonomy" id="947166"/>
    <lineage>
        <taxon>Eukaryota</taxon>
        <taxon>Metazoa</taxon>
        <taxon>Ecdysozoa</taxon>
        <taxon>Tardigrada</taxon>
        <taxon>Eutardigrada</taxon>
        <taxon>Parachela</taxon>
        <taxon>Hypsibioidea</taxon>
        <taxon>Ramazzottiidae</taxon>
        <taxon>Ramazzottius</taxon>
    </lineage>
</organism>
<protein>
    <submittedName>
        <fullName evidence="2">Uncharacterized protein</fullName>
    </submittedName>
</protein>
<evidence type="ECO:0000256" key="1">
    <source>
        <dbReference type="SAM" id="MobiDB-lite"/>
    </source>
</evidence>
<reference evidence="2 3" key="1">
    <citation type="journal article" date="2016" name="Nat. Commun.">
        <title>Extremotolerant tardigrade genome and improved radiotolerance of human cultured cells by tardigrade-unique protein.</title>
        <authorList>
            <person name="Hashimoto T."/>
            <person name="Horikawa D.D."/>
            <person name="Saito Y."/>
            <person name="Kuwahara H."/>
            <person name="Kozuka-Hata H."/>
            <person name="Shin-I T."/>
            <person name="Minakuchi Y."/>
            <person name="Ohishi K."/>
            <person name="Motoyama A."/>
            <person name="Aizu T."/>
            <person name="Enomoto A."/>
            <person name="Kondo K."/>
            <person name="Tanaka S."/>
            <person name="Hara Y."/>
            <person name="Koshikawa S."/>
            <person name="Sagara H."/>
            <person name="Miura T."/>
            <person name="Yokobori S."/>
            <person name="Miyagawa K."/>
            <person name="Suzuki Y."/>
            <person name="Kubo T."/>
            <person name="Oyama M."/>
            <person name="Kohara Y."/>
            <person name="Fujiyama A."/>
            <person name="Arakawa K."/>
            <person name="Katayama T."/>
            <person name="Toyoda A."/>
            <person name="Kunieda T."/>
        </authorList>
    </citation>
    <scope>NUCLEOTIDE SEQUENCE [LARGE SCALE GENOMIC DNA]</scope>
    <source>
        <strain evidence="2 3">YOKOZUNA-1</strain>
    </source>
</reference>
<dbReference type="AlphaFoldDB" id="A0A1D1UKB8"/>
<sequence>MLPLQRENHPDSSIALLAPKRITKKQLATKMTHPRAAPGHEDDEWEEDRMNCDPVFGNINGPNRGNWFVGGPSIGFFATEATGPGPMAPQAMHAFKAYHEHAAQRELHNNAFQGVLSSDCSPSGRTSATKTTHAVPRVMARRAVGENESARRWLPRLRPSRATTNILPNKIAKMSRRQKVTRIRAD</sequence>